<feature type="repeat" description="WD" evidence="3">
    <location>
        <begin position="344"/>
        <end position="385"/>
    </location>
</feature>
<evidence type="ECO:0000313" key="5">
    <source>
        <dbReference type="Proteomes" id="UP001172102"/>
    </source>
</evidence>
<dbReference type="InterPro" id="IPR015943">
    <property type="entry name" value="WD40/YVTN_repeat-like_dom_sf"/>
</dbReference>
<gene>
    <name evidence="4" type="ORF">B0H67DRAFT_494997</name>
</gene>
<feature type="repeat" description="WD" evidence="3">
    <location>
        <begin position="470"/>
        <end position="511"/>
    </location>
</feature>
<dbReference type="SMART" id="SM00320">
    <property type="entry name" value="WD40"/>
    <property type="match status" value="7"/>
</dbReference>
<organism evidence="4 5">
    <name type="scientific">Lasiosphaeris hirsuta</name>
    <dbReference type="NCBI Taxonomy" id="260670"/>
    <lineage>
        <taxon>Eukaryota</taxon>
        <taxon>Fungi</taxon>
        <taxon>Dikarya</taxon>
        <taxon>Ascomycota</taxon>
        <taxon>Pezizomycotina</taxon>
        <taxon>Sordariomycetes</taxon>
        <taxon>Sordariomycetidae</taxon>
        <taxon>Sordariales</taxon>
        <taxon>Lasiosphaeriaceae</taxon>
        <taxon>Lasiosphaeris</taxon>
    </lineage>
</organism>
<feature type="repeat" description="WD" evidence="3">
    <location>
        <begin position="554"/>
        <end position="589"/>
    </location>
</feature>
<keyword evidence="1 3" id="KW-0853">WD repeat</keyword>
<keyword evidence="2" id="KW-0677">Repeat</keyword>
<dbReference type="Pfam" id="PF25173">
    <property type="entry name" value="Beta-prop_WDR3_1st"/>
    <property type="match status" value="1"/>
</dbReference>
<dbReference type="InterPro" id="IPR019775">
    <property type="entry name" value="WD40_repeat_CS"/>
</dbReference>
<evidence type="ECO:0000256" key="3">
    <source>
        <dbReference type="PROSITE-ProRule" id="PRU00221"/>
    </source>
</evidence>
<dbReference type="EMBL" id="JAUKUA010000006">
    <property type="protein sequence ID" value="KAK0707278.1"/>
    <property type="molecule type" value="Genomic_DNA"/>
</dbReference>
<dbReference type="Gene3D" id="2.130.10.10">
    <property type="entry name" value="YVTN repeat-like/Quinoprotein amine dehydrogenase"/>
    <property type="match status" value="3"/>
</dbReference>
<evidence type="ECO:0000256" key="1">
    <source>
        <dbReference type="ARBA" id="ARBA00022574"/>
    </source>
</evidence>
<dbReference type="PANTHER" id="PTHR44129">
    <property type="entry name" value="WD REPEAT-CONTAINING PROTEIN POP1"/>
    <property type="match status" value="1"/>
</dbReference>
<dbReference type="PROSITE" id="PS50082">
    <property type="entry name" value="WD_REPEATS_2"/>
    <property type="match status" value="7"/>
</dbReference>
<feature type="repeat" description="WD" evidence="3">
    <location>
        <begin position="302"/>
        <end position="343"/>
    </location>
</feature>
<reference evidence="4" key="1">
    <citation type="submission" date="2023-06" db="EMBL/GenBank/DDBJ databases">
        <title>Genome-scale phylogeny and comparative genomics of the fungal order Sordariales.</title>
        <authorList>
            <consortium name="Lawrence Berkeley National Laboratory"/>
            <person name="Hensen N."/>
            <person name="Bonometti L."/>
            <person name="Westerberg I."/>
            <person name="Brannstrom I.O."/>
            <person name="Guillou S."/>
            <person name="Cros-Aarteil S."/>
            <person name="Calhoun S."/>
            <person name="Haridas S."/>
            <person name="Kuo A."/>
            <person name="Mondo S."/>
            <person name="Pangilinan J."/>
            <person name="Riley R."/>
            <person name="Labutti K."/>
            <person name="Andreopoulos B."/>
            <person name="Lipzen A."/>
            <person name="Chen C."/>
            <person name="Yanf M."/>
            <person name="Daum C."/>
            <person name="Ng V."/>
            <person name="Clum A."/>
            <person name="Steindorff A."/>
            <person name="Ohm R."/>
            <person name="Martin F."/>
            <person name="Silar P."/>
            <person name="Natvig D."/>
            <person name="Lalanne C."/>
            <person name="Gautier V."/>
            <person name="Ament-Velasquez S.L."/>
            <person name="Kruys A."/>
            <person name="Hutchinson M.I."/>
            <person name="Powell A.J."/>
            <person name="Barry K."/>
            <person name="Miller A.N."/>
            <person name="Grigoriev I.V."/>
            <person name="Debuchy R."/>
            <person name="Gladieux P."/>
            <person name="Thoren M.H."/>
            <person name="Johannesson H."/>
        </authorList>
    </citation>
    <scope>NUCLEOTIDE SEQUENCE</scope>
    <source>
        <strain evidence="4">SMH4607-1</strain>
    </source>
</reference>
<dbReference type="AlphaFoldDB" id="A0AA40A101"/>
<dbReference type="InterPro" id="IPR036322">
    <property type="entry name" value="WD40_repeat_dom_sf"/>
</dbReference>
<dbReference type="InterPro" id="IPR001680">
    <property type="entry name" value="WD40_rpt"/>
</dbReference>
<dbReference type="PROSITE" id="PS00678">
    <property type="entry name" value="WD_REPEATS_1"/>
    <property type="match status" value="5"/>
</dbReference>
<dbReference type="Pfam" id="PF00400">
    <property type="entry name" value="WD40"/>
    <property type="match status" value="3"/>
</dbReference>
<evidence type="ECO:0000256" key="2">
    <source>
        <dbReference type="ARBA" id="ARBA00022737"/>
    </source>
</evidence>
<accession>A0AA40A101</accession>
<feature type="repeat" description="WD" evidence="3">
    <location>
        <begin position="386"/>
        <end position="427"/>
    </location>
</feature>
<dbReference type="InterPro" id="IPR020472">
    <property type="entry name" value="WD40_PAC1"/>
</dbReference>
<dbReference type="SUPFAM" id="SSF50978">
    <property type="entry name" value="WD40 repeat-like"/>
    <property type="match status" value="1"/>
</dbReference>
<feature type="repeat" description="WD" evidence="3">
    <location>
        <begin position="428"/>
        <end position="469"/>
    </location>
</feature>
<dbReference type="Proteomes" id="UP001172102">
    <property type="component" value="Unassembled WGS sequence"/>
</dbReference>
<name>A0AA40A101_9PEZI</name>
<dbReference type="CDD" id="cd00200">
    <property type="entry name" value="WD40"/>
    <property type="match status" value="1"/>
</dbReference>
<comment type="caution">
    <text evidence="4">The sequence shown here is derived from an EMBL/GenBank/DDBJ whole genome shotgun (WGS) entry which is preliminary data.</text>
</comment>
<protein>
    <submittedName>
        <fullName evidence="4">WD40-repeat-containing domain protein</fullName>
    </submittedName>
</protein>
<evidence type="ECO:0000313" key="4">
    <source>
        <dbReference type="EMBL" id="KAK0707278.1"/>
    </source>
</evidence>
<dbReference type="PRINTS" id="PR00320">
    <property type="entry name" value="GPROTEINBRPT"/>
</dbReference>
<dbReference type="PROSITE" id="PS50294">
    <property type="entry name" value="WD_REPEATS_REGION"/>
    <property type="match status" value="7"/>
</dbReference>
<keyword evidence="5" id="KW-1185">Reference proteome</keyword>
<feature type="repeat" description="WD" evidence="3">
    <location>
        <begin position="512"/>
        <end position="553"/>
    </location>
</feature>
<dbReference type="InterPro" id="IPR050349">
    <property type="entry name" value="WD_LIS1/nudF_dynein_reg"/>
</dbReference>
<sequence length="692" mass="76585">MRTRNVALILQDSELHEEAEGRYRNIEESHGGGLLELYDCVMAGIEERHIKGPKYWKDVLLAAWLAYRPLSLSELAVVAGLPPNTSPETIVEGCGFILVIRNGTVHVAHRSAKDYLEKTFHQTEVAQWHVAIGSRSMDAISRLKQNIYGLKAGVRPKGTSPPDPDPLAPIVYSCVFWADHLSVRFNHDTVFAFLKDHFLRWIECLSLLGNITAGIQSIKKLLRVARPSANFQLVEFLEDAELLIHTHRSIMERAPLQIYSSALVFSPTTSKVKQHQWKERLPFISAATGIRGNWGALYWQTLRGHSGGISEVAFSPGGKTLASASEDETIRLWDVETGTCKQTLQGHTHYVNGVAFSPDGRTLASASHDMTIRLWDVETGIYQQMLQGHSGIVWGIAFSPDGTRLTSASSDKTVRLWDIETGTCQQTLQGHSGIVWGVDFSPDGRRLVSASEDKTVRLWDVETGICQRTLQGHGDDIYKAAFSPDGRMLTSASDEKTVRLWDVETGTCQQTLQGHSSCVTGVAFLLDSRTLTSASSDKTVRLWDVETGTCQQILRGHSQHVDGVASSPDSRTLASFSSDRTVLLWKVATFWETLEGHNDHIFGAASPNGRQLQTDQGLSNTNLYLDVAGISGTQRPVDGILVDGDWVTRDGEKLLWLPDDYRAGHISVRDHTLVLDYTPGQTAFVQFAFPTQ</sequence>
<proteinExistence type="predicted"/>